<keyword evidence="4" id="KW-0677">Repeat</keyword>
<comment type="similarity">
    <text evidence="2">Belongs to the UTP6 family.</text>
</comment>
<sequence>MADAVQQVMDQMVPALRDFVDKGIFNDREVKGLVDKRREYEYLLRRQAVRKSDFLIYLTFEMNLLKLYTLRVSSLKKTSSSPSDHHIEQHIHLIFRRGLRKFKGDVQFWLQYIDFCKKNSSNKKLSTIFAESLQMHPTNVSLWLEAASWEYFQNSSIQNSRTLLQRCIRVNPKSPLIYVEYFKLELHYIQKLRGRREVLQLDGIKGRRMEEDGTFGGDVPILIYKQGVGEVEGVEFRLKFLEAAEEFPQTEKIEKVIMESIEKDYGELPEGWIGRAAWSLKLSPQEALKVLEKGVTVLKESSEMFELSLDFLAKLAEEDEDVGATYESFIKKAEKVSNSSYKLVKILAEFKLAQDNGLAAIKLIEESLAGDEKLKSSKDLVNVYILLAGIYAKLGKRSSGIKTLTNGLQSIEWELNEFENKALLASHTVDMILTEGSAENVELAKNVIKSVELSAVEPSLIVWLRYAMGENQSVYDVFNYVKNTIGGGAFVLNFLMECLKAEGDMKKRREIWESVVQAVGGGEGGRGVKRVLEEWEKEEEEEGDESMARKLRIRKANVQI</sequence>
<proteinExistence type="inferred from homology"/>
<dbReference type="SUPFAM" id="SSF48452">
    <property type="entry name" value="TPR-like"/>
    <property type="match status" value="1"/>
</dbReference>
<organism evidence="7 8">
    <name type="scientific">Triparma laevis f. longispina</name>
    <dbReference type="NCBI Taxonomy" id="1714387"/>
    <lineage>
        <taxon>Eukaryota</taxon>
        <taxon>Sar</taxon>
        <taxon>Stramenopiles</taxon>
        <taxon>Ochrophyta</taxon>
        <taxon>Bolidophyceae</taxon>
        <taxon>Parmales</taxon>
        <taxon>Triparmaceae</taxon>
        <taxon>Triparma</taxon>
    </lineage>
</organism>
<evidence type="ECO:0000259" key="6">
    <source>
        <dbReference type="Pfam" id="PF08640"/>
    </source>
</evidence>
<comment type="caution">
    <text evidence="7">The sequence shown here is derived from an EMBL/GenBank/DDBJ whole genome shotgun (WGS) entry which is preliminary data.</text>
</comment>
<accession>A0A9W7AVP6</accession>
<name>A0A9W7AVP6_9STRA</name>
<keyword evidence="5" id="KW-0539">Nucleus</keyword>
<evidence type="ECO:0000313" key="7">
    <source>
        <dbReference type="EMBL" id="GMH74785.1"/>
    </source>
</evidence>
<evidence type="ECO:0000256" key="2">
    <source>
        <dbReference type="ARBA" id="ARBA00010734"/>
    </source>
</evidence>
<keyword evidence="3" id="KW-0698">rRNA processing</keyword>
<dbReference type="OrthoDB" id="28112at2759"/>
<evidence type="ECO:0000256" key="4">
    <source>
        <dbReference type="ARBA" id="ARBA00022737"/>
    </source>
</evidence>
<dbReference type="AlphaFoldDB" id="A0A9W7AVP6"/>
<evidence type="ECO:0000256" key="1">
    <source>
        <dbReference type="ARBA" id="ARBA00004604"/>
    </source>
</evidence>
<dbReference type="InterPro" id="IPR013949">
    <property type="entry name" value="Utp6"/>
</dbReference>
<dbReference type="InterPro" id="IPR055347">
    <property type="entry name" value="UTP6_N"/>
</dbReference>
<evidence type="ECO:0000313" key="8">
    <source>
        <dbReference type="Proteomes" id="UP001165122"/>
    </source>
</evidence>
<feature type="domain" description="U3 small nucleolar RNA-associated protein 6 N-terminal" evidence="6">
    <location>
        <begin position="9"/>
        <end position="86"/>
    </location>
</feature>
<dbReference type="SMART" id="SM00386">
    <property type="entry name" value="HAT"/>
    <property type="match status" value="3"/>
</dbReference>
<dbReference type="Pfam" id="PF08640">
    <property type="entry name" value="U3_assoc_6"/>
    <property type="match status" value="1"/>
</dbReference>
<dbReference type="InterPro" id="IPR003107">
    <property type="entry name" value="HAT"/>
</dbReference>
<dbReference type="GO" id="GO:0032040">
    <property type="term" value="C:small-subunit processome"/>
    <property type="evidence" value="ECO:0007669"/>
    <property type="project" value="TreeGrafter"/>
</dbReference>
<dbReference type="GO" id="GO:0000462">
    <property type="term" value="P:maturation of SSU-rRNA from tricistronic rRNA transcript (SSU-rRNA, 5.8S rRNA, LSU-rRNA)"/>
    <property type="evidence" value="ECO:0007669"/>
    <property type="project" value="InterPro"/>
</dbReference>
<protein>
    <recommendedName>
        <fullName evidence="6">U3 small nucleolar RNA-associated protein 6 N-terminal domain-containing protein</fullName>
    </recommendedName>
</protein>
<dbReference type="InterPro" id="IPR011990">
    <property type="entry name" value="TPR-like_helical_dom_sf"/>
</dbReference>
<dbReference type="Proteomes" id="UP001165122">
    <property type="component" value="Unassembled WGS sequence"/>
</dbReference>
<gene>
    <name evidence="7" type="ORF">TrLO_g3383</name>
</gene>
<evidence type="ECO:0000256" key="3">
    <source>
        <dbReference type="ARBA" id="ARBA00022552"/>
    </source>
</evidence>
<dbReference type="GO" id="GO:0030515">
    <property type="term" value="F:snoRNA binding"/>
    <property type="evidence" value="ECO:0007669"/>
    <property type="project" value="InterPro"/>
</dbReference>
<dbReference type="GO" id="GO:0034388">
    <property type="term" value="C:Pwp2p-containing subcomplex of 90S preribosome"/>
    <property type="evidence" value="ECO:0007669"/>
    <property type="project" value="TreeGrafter"/>
</dbReference>
<dbReference type="Gene3D" id="1.25.40.10">
    <property type="entry name" value="Tetratricopeptide repeat domain"/>
    <property type="match status" value="2"/>
</dbReference>
<reference evidence="8" key="1">
    <citation type="journal article" date="2023" name="Commun. Biol.">
        <title>Genome analysis of Parmales, the sister group of diatoms, reveals the evolutionary specialization of diatoms from phago-mixotrophs to photoautotrophs.</title>
        <authorList>
            <person name="Ban H."/>
            <person name="Sato S."/>
            <person name="Yoshikawa S."/>
            <person name="Yamada K."/>
            <person name="Nakamura Y."/>
            <person name="Ichinomiya M."/>
            <person name="Sato N."/>
            <person name="Blanc-Mathieu R."/>
            <person name="Endo H."/>
            <person name="Kuwata A."/>
            <person name="Ogata H."/>
        </authorList>
    </citation>
    <scope>NUCLEOTIDE SEQUENCE [LARGE SCALE GENOMIC DNA]</scope>
    <source>
        <strain evidence="8">NIES 3700</strain>
    </source>
</reference>
<dbReference type="PANTHER" id="PTHR23271:SF1">
    <property type="entry name" value="U3 SMALL NUCLEOLAR RNA-ASSOCIATED PROTEIN 6 HOMOLOG"/>
    <property type="match status" value="1"/>
</dbReference>
<dbReference type="PANTHER" id="PTHR23271">
    <property type="entry name" value="HEPATOCELLULAR CARCINOMA-ASSOCIATED ANTIGEN 66"/>
    <property type="match status" value="1"/>
</dbReference>
<dbReference type="EMBL" id="BRXW01000701">
    <property type="protein sequence ID" value="GMH74785.1"/>
    <property type="molecule type" value="Genomic_DNA"/>
</dbReference>
<evidence type="ECO:0000256" key="5">
    <source>
        <dbReference type="ARBA" id="ARBA00023242"/>
    </source>
</evidence>
<comment type="subcellular location">
    <subcellularLocation>
        <location evidence="1">Nucleus</location>
        <location evidence="1">Nucleolus</location>
    </subcellularLocation>
</comment>
<keyword evidence="8" id="KW-1185">Reference proteome</keyword>